<evidence type="ECO:0000313" key="13">
    <source>
        <dbReference type="EMBL" id="KXS33790.1"/>
    </source>
</evidence>
<proteinExistence type="inferred from homology"/>
<dbReference type="Pfam" id="PF02558">
    <property type="entry name" value="ApbA"/>
    <property type="match status" value="1"/>
</dbReference>
<dbReference type="Pfam" id="PF08546">
    <property type="entry name" value="ApbA_C"/>
    <property type="match status" value="1"/>
</dbReference>
<evidence type="ECO:0000256" key="7">
    <source>
        <dbReference type="ARBA" id="ARBA00022857"/>
    </source>
</evidence>
<evidence type="ECO:0000256" key="9">
    <source>
        <dbReference type="ARBA" id="ARBA00032024"/>
    </source>
</evidence>
<dbReference type="GO" id="GO:0008677">
    <property type="term" value="F:2-dehydropantoate 2-reductase activity"/>
    <property type="evidence" value="ECO:0007669"/>
    <property type="project" value="UniProtKB-EC"/>
</dbReference>
<comment type="similarity">
    <text evidence="3">Belongs to the ketopantoate reductase family.</text>
</comment>
<dbReference type="InterPro" id="IPR008927">
    <property type="entry name" value="6-PGluconate_DH-like_C_sf"/>
</dbReference>
<dbReference type="EC" id="1.1.1.169" evidence="4"/>
<dbReference type="FunFam" id="3.40.50.720:FF:000307">
    <property type="entry name" value="2-dehydropantoate 2-reductase"/>
    <property type="match status" value="1"/>
</dbReference>
<evidence type="ECO:0000256" key="4">
    <source>
        <dbReference type="ARBA" id="ARBA00013014"/>
    </source>
</evidence>
<dbReference type="InterPro" id="IPR013332">
    <property type="entry name" value="KPR_N"/>
</dbReference>
<dbReference type="PATRIC" id="fig|1796491.3.peg.5"/>
<dbReference type="FunFam" id="1.10.1040.10:FF:000017">
    <property type="entry name" value="2-dehydropantoate 2-reductase"/>
    <property type="match status" value="1"/>
</dbReference>
<evidence type="ECO:0000259" key="12">
    <source>
        <dbReference type="Pfam" id="PF08546"/>
    </source>
</evidence>
<dbReference type="PANTHER" id="PTHR21708:SF45">
    <property type="entry name" value="2-DEHYDROPANTOATE 2-REDUCTASE"/>
    <property type="match status" value="1"/>
</dbReference>
<comment type="pathway">
    <text evidence="2">Cofactor biosynthesis; (R)-pantothenate biosynthesis; (R)-pantoate from 3-methyl-2-oxobutanoate: step 2/2.</text>
</comment>
<dbReference type="InterPro" id="IPR051402">
    <property type="entry name" value="KPR-Related"/>
</dbReference>
<keyword evidence="7" id="KW-0521">NADP</keyword>
<dbReference type="UniPathway" id="UPA00028">
    <property type="reaction ID" value="UER00004"/>
</dbReference>
<evidence type="ECO:0000256" key="3">
    <source>
        <dbReference type="ARBA" id="ARBA00007870"/>
    </source>
</evidence>
<dbReference type="InterPro" id="IPR036291">
    <property type="entry name" value="NAD(P)-bd_dom_sf"/>
</dbReference>
<keyword evidence="6" id="KW-0566">Pantothenate biosynthesis</keyword>
<evidence type="ECO:0000259" key="11">
    <source>
        <dbReference type="Pfam" id="PF02558"/>
    </source>
</evidence>
<dbReference type="NCBIfam" id="NF005089">
    <property type="entry name" value="PRK06522.1-4"/>
    <property type="match status" value="1"/>
</dbReference>
<reference evidence="13 14" key="2">
    <citation type="submission" date="2016-03" db="EMBL/GenBank/DDBJ databases">
        <title>New uncultured bacterium of the family Gallionellaceae from acid mine drainage: description and reconstruction of genome based on metagenomic analysis of microbial community.</title>
        <authorList>
            <person name="Kadnikov V."/>
            <person name="Ivasenko D."/>
            <person name="Beletsky A."/>
            <person name="Mardanov A."/>
            <person name="Danilova E."/>
            <person name="Pimenov N."/>
            <person name="Karnachuk O."/>
            <person name="Ravin N."/>
        </authorList>
    </citation>
    <scope>NUCLEOTIDE SEQUENCE [LARGE SCALE GENOMIC DNA]</scope>
    <source>
        <strain evidence="13">ShG14-8</strain>
    </source>
</reference>
<dbReference type="EMBL" id="LSLI01000001">
    <property type="protein sequence ID" value="KXS33790.1"/>
    <property type="molecule type" value="Genomic_DNA"/>
</dbReference>
<evidence type="ECO:0000256" key="1">
    <source>
        <dbReference type="ARBA" id="ARBA00002919"/>
    </source>
</evidence>
<dbReference type="Proteomes" id="UP000070578">
    <property type="component" value="Unassembled WGS sequence"/>
</dbReference>
<dbReference type="InterPro" id="IPR013752">
    <property type="entry name" value="KPA_reductase"/>
</dbReference>
<dbReference type="SUPFAM" id="SSF48179">
    <property type="entry name" value="6-phosphogluconate dehydrogenase C-terminal domain-like"/>
    <property type="match status" value="1"/>
</dbReference>
<gene>
    <name evidence="13" type="ORF">AWT59_0005</name>
</gene>
<evidence type="ECO:0000256" key="5">
    <source>
        <dbReference type="ARBA" id="ARBA00019465"/>
    </source>
</evidence>
<name>A0A139BXT6_9PROT</name>
<dbReference type="GO" id="GO:0005737">
    <property type="term" value="C:cytoplasm"/>
    <property type="evidence" value="ECO:0007669"/>
    <property type="project" value="TreeGrafter"/>
</dbReference>
<reference evidence="13 14" key="1">
    <citation type="submission" date="2016-02" db="EMBL/GenBank/DDBJ databases">
        <authorList>
            <person name="Wen L."/>
            <person name="He K."/>
            <person name="Yang H."/>
        </authorList>
    </citation>
    <scope>NUCLEOTIDE SEQUENCE [LARGE SCALE GENOMIC DNA]</scope>
    <source>
        <strain evidence="13">ShG14-8</strain>
    </source>
</reference>
<evidence type="ECO:0000256" key="6">
    <source>
        <dbReference type="ARBA" id="ARBA00022655"/>
    </source>
</evidence>
<protein>
    <recommendedName>
        <fullName evidence="5">2-dehydropantoate 2-reductase</fullName>
        <ecNumber evidence="4">1.1.1.169</ecNumber>
    </recommendedName>
    <alternativeName>
        <fullName evidence="9">Ketopantoate reductase</fullName>
    </alternativeName>
</protein>
<comment type="catalytic activity">
    <reaction evidence="10">
        <text>(R)-pantoate + NADP(+) = 2-dehydropantoate + NADPH + H(+)</text>
        <dbReference type="Rhea" id="RHEA:16233"/>
        <dbReference type="ChEBI" id="CHEBI:11561"/>
        <dbReference type="ChEBI" id="CHEBI:15378"/>
        <dbReference type="ChEBI" id="CHEBI:15980"/>
        <dbReference type="ChEBI" id="CHEBI:57783"/>
        <dbReference type="ChEBI" id="CHEBI:58349"/>
        <dbReference type="EC" id="1.1.1.169"/>
    </reaction>
</comment>
<dbReference type="Gene3D" id="1.10.1040.10">
    <property type="entry name" value="N-(1-d-carboxylethyl)-l-norvaline Dehydrogenase, domain 2"/>
    <property type="match status" value="1"/>
</dbReference>
<evidence type="ECO:0000256" key="10">
    <source>
        <dbReference type="ARBA" id="ARBA00048793"/>
    </source>
</evidence>
<dbReference type="SUPFAM" id="SSF51735">
    <property type="entry name" value="NAD(P)-binding Rossmann-fold domains"/>
    <property type="match status" value="1"/>
</dbReference>
<dbReference type="Gene3D" id="3.40.50.720">
    <property type="entry name" value="NAD(P)-binding Rossmann-like Domain"/>
    <property type="match status" value="1"/>
</dbReference>
<feature type="domain" description="Ketopantoate reductase C-terminal" evidence="12">
    <location>
        <begin position="197"/>
        <end position="316"/>
    </location>
</feature>
<dbReference type="GO" id="GO:0015940">
    <property type="term" value="P:pantothenate biosynthetic process"/>
    <property type="evidence" value="ECO:0007669"/>
    <property type="project" value="UniProtKB-UniPathway"/>
</dbReference>
<comment type="caution">
    <text evidence="13">The sequence shown here is derived from an EMBL/GenBank/DDBJ whole genome shotgun (WGS) entry which is preliminary data.</text>
</comment>
<evidence type="ECO:0000313" key="14">
    <source>
        <dbReference type="Proteomes" id="UP000070578"/>
    </source>
</evidence>
<feature type="domain" description="Ketopantoate reductase N-terminal" evidence="11">
    <location>
        <begin position="3"/>
        <end position="104"/>
    </location>
</feature>
<dbReference type="AlphaFoldDB" id="A0A139BXT6"/>
<sequence>MKICVFGAGAIGGYLAVELALAGHDVCVVARGAHLEAIRKNGLKLLIGGREKVARVAASDDPSGFGQQEFVICALKSHQAHASAALIKPLLGPDTALVTAMNGIPWWYFYKTGGPYDGHHLESVDPGGRQWNLIGPERAIGCVVDPACEVIAPGVIRHHEFNRFIIGEPDGSHSQRVITLSQALTAANFDAPIRDAIRWNVWLKLWGNVCFNPISALTHATLDRITSEPRLRALCKSMMHEAKAVTEALGINIPEDMIDRRLAAAGSVVGHKMSMLQDLERGRSMEIDALVTAVQELGRMTNVPTPTIDIILALVQECGRQAGLYPPDFAPQRT</sequence>
<evidence type="ECO:0000256" key="8">
    <source>
        <dbReference type="ARBA" id="ARBA00023002"/>
    </source>
</evidence>
<accession>A0A139BXT6</accession>
<dbReference type="PANTHER" id="PTHR21708">
    <property type="entry name" value="PROBABLE 2-DEHYDROPANTOATE 2-REDUCTASE"/>
    <property type="match status" value="1"/>
</dbReference>
<dbReference type="InterPro" id="IPR013328">
    <property type="entry name" value="6PGD_dom2"/>
</dbReference>
<evidence type="ECO:0000256" key="2">
    <source>
        <dbReference type="ARBA" id="ARBA00004994"/>
    </source>
</evidence>
<comment type="function">
    <text evidence="1">Catalyzes the NADPH-dependent reduction of ketopantoate into pantoic acid.</text>
</comment>
<keyword evidence="8" id="KW-0560">Oxidoreductase</keyword>
<organism evidence="13 14">
    <name type="scientific">Candidatus Gallionella acididurans</name>
    <dbReference type="NCBI Taxonomy" id="1796491"/>
    <lineage>
        <taxon>Bacteria</taxon>
        <taxon>Pseudomonadati</taxon>
        <taxon>Pseudomonadota</taxon>
        <taxon>Betaproteobacteria</taxon>
        <taxon>Nitrosomonadales</taxon>
        <taxon>Gallionellaceae</taxon>
        <taxon>Gallionella</taxon>
    </lineage>
</organism>